<keyword evidence="1" id="KW-0472">Membrane</keyword>
<organism evidence="2 3">
    <name type="scientific">Geodia barretti</name>
    <name type="common">Barrett's horny sponge</name>
    <dbReference type="NCBI Taxonomy" id="519541"/>
    <lineage>
        <taxon>Eukaryota</taxon>
        <taxon>Metazoa</taxon>
        <taxon>Porifera</taxon>
        <taxon>Demospongiae</taxon>
        <taxon>Heteroscleromorpha</taxon>
        <taxon>Tetractinellida</taxon>
        <taxon>Astrophorina</taxon>
        <taxon>Geodiidae</taxon>
        <taxon>Geodia</taxon>
    </lineage>
</organism>
<keyword evidence="1" id="KW-0812">Transmembrane</keyword>
<dbReference type="AlphaFoldDB" id="A0AA35WVC3"/>
<keyword evidence="1" id="KW-1133">Transmembrane helix</keyword>
<keyword evidence="3" id="KW-1185">Reference proteome</keyword>
<comment type="caution">
    <text evidence="2">The sequence shown here is derived from an EMBL/GenBank/DDBJ whole genome shotgun (WGS) entry which is preliminary data.</text>
</comment>
<sequence length="39" mass="3970">SGCTCDDDGTGTVLVSSSMAVGQTDLGALVMTMALVLYW</sequence>
<dbReference type="EMBL" id="CASHTH010002465">
    <property type="protein sequence ID" value="CAI8030251.1"/>
    <property type="molecule type" value="Genomic_DNA"/>
</dbReference>
<accession>A0AA35WVC3</accession>
<gene>
    <name evidence="2" type="ORF">GBAR_LOCUS17157</name>
</gene>
<evidence type="ECO:0000313" key="2">
    <source>
        <dbReference type="EMBL" id="CAI8030251.1"/>
    </source>
</evidence>
<proteinExistence type="predicted"/>
<reference evidence="2" key="1">
    <citation type="submission" date="2023-03" db="EMBL/GenBank/DDBJ databases">
        <authorList>
            <person name="Steffen K."/>
            <person name="Cardenas P."/>
        </authorList>
    </citation>
    <scope>NUCLEOTIDE SEQUENCE</scope>
</reference>
<evidence type="ECO:0000313" key="3">
    <source>
        <dbReference type="Proteomes" id="UP001174909"/>
    </source>
</evidence>
<feature type="non-terminal residue" evidence="2">
    <location>
        <position position="1"/>
    </location>
</feature>
<evidence type="ECO:0000256" key="1">
    <source>
        <dbReference type="SAM" id="Phobius"/>
    </source>
</evidence>
<dbReference type="Proteomes" id="UP001174909">
    <property type="component" value="Unassembled WGS sequence"/>
</dbReference>
<feature type="transmembrane region" description="Helical" evidence="1">
    <location>
        <begin position="20"/>
        <end position="38"/>
    </location>
</feature>
<protein>
    <submittedName>
        <fullName evidence="2">Uncharacterized protein</fullName>
    </submittedName>
</protein>
<name>A0AA35WVC3_GEOBA</name>